<protein>
    <recommendedName>
        <fullName evidence="3">Methyl-accepting transducer domain-containing protein</fullName>
    </recommendedName>
</protein>
<dbReference type="OrthoDB" id="5298743at2"/>
<evidence type="ECO:0000259" key="3">
    <source>
        <dbReference type="PROSITE" id="PS50111"/>
    </source>
</evidence>
<feature type="domain" description="Methyl-accepting transducer" evidence="3">
    <location>
        <begin position="220"/>
        <end position="450"/>
    </location>
</feature>
<sequence>MNRQVDPGTSRQRSLRGLARRNFMLSLLLFLVLIGIVFASSWRGSLGMQHLENEYKDQFRIEQFKASLSNIMVPMNDFTLTAEEKNFTKLRQAVADYRKSYDSVKAIPGLNGQDQKALNQVAGLMSEVMNMANDVADNKIPADQAAQVTLLAQNLVLAAQKKLSVIVSGLESRLNERSVQYQQDTRMQMYILLAFIVLIVLLLEFLNRGLLSRAVVVSKASSSVAESVGDILEVSELQSGATEQQSRFMERVTKGLALIADAGKKMTVNIKALEKNWKIAASFARGGAAEAEALAAGMAGVRESMIAIPQRVAELESRLEQVAGGLDRIQDIADESQLLVLNASIDGSENVPGSFTGEVQRMAGQTREYLDNIRADLQLAVDAASRVAGSNDDVKQLESYLESCGQTVDVLKRLESVSLKNIEATLILLQGAERQSDRNVKILQALQHISELLHISGDKMKAHKEASARLSEASESLLHMS</sequence>
<dbReference type="GO" id="GO:0007165">
    <property type="term" value="P:signal transduction"/>
    <property type="evidence" value="ECO:0007669"/>
    <property type="project" value="UniProtKB-KW"/>
</dbReference>
<keyword evidence="1" id="KW-0807">Transducer</keyword>
<dbReference type="AlphaFoldDB" id="Q0EY32"/>
<dbReference type="Gene3D" id="1.10.287.950">
    <property type="entry name" value="Methyl-accepting chemotaxis protein"/>
    <property type="match status" value="1"/>
</dbReference>
<dbReference type="GO" id="GO:0016020">
    <property type="term" value="C:membrane"/>
    <property type="evidence" value="ECO:0007669"/>
    <property type="project" value="InterPro"/>
</dbReference>
<evidence type="ECO:0000313" key="5">
    <source>
        <dbReference type="Proteomes" id="UP000005297"/>
    </source>
</evidence>
<reference evidence="4 5" key="1">
    <citation type="submission" date="2006-09" db="EMBL/GenBank/DDBJ databases">
        <authorList>
            <person name="Emerson D."/>
            <person name="Ferriera S."/>
            <person name="Johnson J."/>
            <person name="Kravitz S."/>
            <person name="Halpern A."/>
            <person name="Remington K."/>
            <person name="Beeson K."/>
            <person name="Tran B."/>
            <person name="Rogers Y.-H."/>
            <person name="Friedman R."/>
            <person name="Venter J.C."/>
        </authorList>
    </citation>
    <scope>NUCLEOTIDE SEQUENCE [LARGE SCALE GENOMIC DNA]</scope>
    <source>
        <strain evidence="4 5">PV-1</strain>
    </source>
</reference>
<dbReference type="STRING" id="314344.AL013_05885"/>
<keyword evidence="5" id="KW-1185">Reference proteome</keyword>
<organism evidence="4 5">
    <name type="scientific">Mariprofundus ferrooxydans PV-1</name>
    <dbReference type="NCBI Taxonomy" id="314345"/>
    <lineage>
        <taxon>Bacteria</taxon>
        <taxon>Pseudomonadati</taxon>
        <taxon>Pseudomonadota</taxon>
        <taxon>Candidatius Mariprofundia</taxon>
        <taxon>Mariprofundales</taxon>
        <taxon>Mariprofundaceae</taxon>
        <taxon>Mariprofundus</taxon>
    </lineage>
</organism>
<gene>
    <name evidence="4" type="ORF">SPV1_05517</name>
</gene>
<dbReference type="HOGENOM" id="CLU_567176_0_0_0"/>
<evidence type="ECO:0000256" key="1">
    <source>
        <dbReference type="PROSITE-ProRule" id="PRU00284"/>
    </source>
</evidence>
<dbReference type="SUPFAM" id="SSF58104">
    <property type="entry name" value="Methyl-accepting chemotaxis protein (MCP) signaling domain"/>
    <property type="match status" value="1"/>
</dbReference>
<name>Q0EY32_9PROT</name>
<dbReference type="Proteomes" id="UP000005297">
    <property type="component" value="Unassembled WGS sequence"/>
</dbReference>
<feature type="transmembrane region" description="Helical" evidence="2">
    <location>
        <begin position="187"/>
        <end position="206"/>
    </location>
</feature>
<dbReference type="PROSITE" id="PS50111">
    <property type="entry name" value="CHEMOTAXIS_TRANSDUC_2"/>
    <property type="match status" value="1"/>
</dbReference>
<keyword evidence="2" id="KW-0472">Membrane</keyword>
<keyword evidence="2" id="KW-0812">Transmembrane</keyword>
<accession>Q0EY32</accession>
<dbReference type="InParanoid" id="Q0EY32"/>
<dbReference type="InterPro" id="IPR004089">
    <property type="entry name" value="MCPsignal_dom"/>
</dbReference>
<dbReference type="RefSeq" id="WP_009851397.1">
    <property type="nucleotide sequence ID" value="NZ_DS022295.1"/>
</dbReference>
<keyword evidence="2" id="KW-1133">Transmembrane helix</keyword>
<comment type="caution">
    <text evidence="4">The sequence shown here is derived from an EMBL/GenBank/DDBJ whole genome shotgun (WGS) entry which is preliminary data.</text>
</comment>
<proteinExistence type="predicted"/>
<dbReference type="EMBL" id="AATS01000011">
    <property type="protein sequence ID" value="EAU54194.1"/>
    <property type="molecule type" value="Genomic_DNA"/>
</dbReference>
<evidence type="ECO:0000256" key="2">
    <source>
        <dbReference type="SAM" id="Phobius"/>
    </source>
</evidence>
<evidence type="ECO:0000313" key="4">
    <source>
        <dbReference type="EMBL" id="EAU54194.1"/>
    </source>
</evidence>